<evidence type="ECO:0000256" key="1">
    <source>
        <dbReference type="SAM" id="Coils"/>
    </source>
</evidence>
<feature type="coiled-coil region" evidence="1">
    <location>
        <begin position="11"/>
        <end position="38"/>
    </location>
</feature>
<keyword evidence="1" id="KW-0175">Coiled coil</keyword>
<protein>
    <submittedName>
        <fullName evidence="2">Uncharacterized protein</fullName>
    </submittedName>
</protein>
<accession>A0A6I3SNG2</accession>
<organism evidence="2 3">
    <name type="scientific">Heliobacterium mobile</name>
    <name type="common">Heliobacillus mobilis</name>
    <dbReference type="NCBI Taxonomy" id="28064"/>
    <lineage>
        <taxon>Bacteria</taxon>
        <taxon>Bacillati</taxon>
        <taxon>Bacillota</taxon>
        <taxon>Clostridia</taxon>
        <taxon>Eubacteriales</taxon>
        <taxon>Heliobacteriaceae</taxon>
        <taxon>Heliobacterium</taxon>
    </lineage>
</organism>
<sequence>MKPEELLLDSQEQLLKEIDLLDDKLSLIQREEANLETQETSLLQMAIENVLMMLSKIYKSGIKFPIADTGHFYPEIVLIFDDRRKVFFTLTKNGEIMERDFITPSDVKVVPTWVFVSRYPFETVLTNLATSVERYRVFVAEAEERHAQRKAFLQRIPQLKIPNL</sequence>
<proteinExistence type="predicted"/>
<keyword evidence="3" id="KW-1185">Reference proteome</keyword>
<dbReference type="RefSeq" id="WP_155477636.1">
    <property type="nucleotide sequence ID" value="NZ_WNKU01000028.1"/>
</dbReference>
<evidence type="ECO:0000313" key="2">
    <source>
        <dbReference type="EMBL" id="MTV50554.1"/>
    </source>
</evidence>
<name>A0A6I3SNG2_HELMO</name>
<gene>
    <name evidence="2" type="ORF">GJ688_16535</name>
</gene>
<evidence type="ECO:0000313" key="3">
    <source>
        <dbReference type="Proteomes" id="UP000430670"/>
    </source>
</evidence>
<dbReference type="OrthoDB" id="2081257at2"/>
<dbReference type="Proteomes" id="UP000430670">
    <property type="component" value="Unassembled WGS sequence"/>
</dbReference>
<reference evidence="2 3" key="1">
    <citation type="submission" date="2019-11" db="EMBL/GenBank/DDBJ databases">
        <title>Whole-genome sequence of a the green, strictly anaerobic photosynthetic bacterium Heliobacillus mobilis DSM 6151.</title>
        <authorList>
            <person name="Kyndt J.A."/>
            <person name="Meyer T.E."/>
        </authorList>
    </citation>
    <scope>NUCLEOTIDE SEQUENCE [LARGE SCALE GENOMIC DNA]</scope>
    <source>
        <strain evidence="2 3">DSM 6151</strain>
    </source>
</reference>
<comment type="caution">
    <text evidence="2">The sequence shown here is derived from an EMBL/GenBank/DDBJ whole genome shotgun (WGS) entry which is preliminary data.</text>
</comment>
<dbReference type="AlphaFoldDB" id="A0A6I3SNG2"/>
<dbReference type="EMBL" id="WNKU01000028">
    <property type="protein sequence ID" value="MTV50554.1"/>
    <property type="molecule type" value="Genomic_DNA"/>
</dbReference>